<organism evidence="1 2">
    <name type="scientific">Lentilactobacillus kisonensis F0435</name>
    <dbReference type="NCBI Taxonomy" id="797516"/>
    <lineage>
        <taxon>Bacteria</taxon>
        <taxon>Bacillati</taxon>
        <taxon>Bacillota</taxon>
        <taxon>Bacilli</taxon>
        <taxon>Lactobacillales</taxon>
        <taxon>Lactobacillaceae</taxon>
        <taxon>Lentilactobacillus</taxon>
    </lineage>
</organism>
<proteinExistence type="predicted"/>
<dbReference type="AlphaFoldDB" id="H1LKZ1"/>
<dbReference type="HOGENOM" id="CLU_2666503_0_0_9"/>
<evidence type="ECO:0000313" key="1">
    <source>
        <dbReference type="EMBL" id="EHO45752.1"/>
    </source>
</evidence>
<accession>H1LKZ1</accession>
<dbReference type="Proteomes" id="UP000005025">
    <property type="component" value="Unassembled WGS sequence"/>
</dbReference>
<protein>
    <submittedName>
        <fullName evidence="1">Uncharacterized protein</fullName>
    </submittedName>
</protein>
<gene>
    <name evidence="1" type="ORF">HMPREF9104_03297</name>
</gene>
<evidence type="ECO:0000313" key="2">
    <source>
        <dbReference type="Proteomes" id="UP000005025"/>
    </source>
</evidence>
<dbReference type="STRING" id="797516.HMPREF9104_03297"/>
<name>H1LKZ1_9LACO</name>
<sequence length="75" mass="8386">MTCFKKLGGSCEPGASQGELIVEWIAEQSKSSRFIAVIDFECSVIEKIGGNAINRPMRIPVWFLVGLFSFQIEKF</sequence>
<comment type="caution">
    <text evidence="1">The sequence shown here is derived from an EMBL/GenBank/DDBJ whole genome shotgun (WGS) entry which is preliminary data.</text>
</comment>
<reference evidence="1 2" key="1">
    <citation type="submission" date="2011-09" db="EMBL/GenBank/DDBJ databases">
        <authorList>
            <person name="Weinstock G."/>
            <person name="Sodergren E."/>
            <person name="Clifton S."/>
            <person name="Fulton L."/>
            <person name="Fulton B."/>
            <person name="Courtney L."/>
            <person name="Fronick C."/>
            <person name="Harrison M."/>
            <person name="Strong C."/>
            <person name="Farmer C."/>
            <person name="Delahaunty K."/>
            <person name="Markovic C."/>
            <person name="Hall O."/>
            <person name="Minx P."/>
            <person name="Tomlinson C."/>
            <person name="Mitreva M."/>
            <person name="Hou S."/>
            <person name="Chen J."/>
            <person name="Wollam A."/>
            <person name="Pepin K.H."/>
            <person name="Johnson M."/>
            <person name="Bhonagiri V."/>
            <person name="Zhang X."/>
            <person name="Suruliraj S."/>
            <person name="Warren W."/>
            <person name="Chinwalla A."/>
            <person name="Mardis E.R."/>
            <person name="Wilson R.K."/>
        </authorList>
    </citation>
    <scope>NUCLEOTIDE SEQUENCE [LARGE SCALE GENOMIC DNA]</scope>
    <source>
        <strain evidence="1 2">F0435</strain>
    </source>
</reference>
<dbReference type="EMBL" id="AGRJ01000279">
    <property type="protein sequence ID" value="EHO45752.1"/>
    <property type="molecule type" value="Genomic_DNA"/>
</dbReference>